<dbReference type="PROSITE" id="PS50801">
    <property type="entry name" value="STAS"/>
    <property type="match status" value="1"/>
</dbReference>
<reference evidence="2 3" key="1">
    <citation type="journal article" date="2014" name="Appl. Environ. Microbiol.">
        <title>Genomic features of a bumble bee symbiont reflect its host environment.</title>
        <authorList>
            <person name="Martinson V.G."/>
            <person name="Magoc T."/>
            <person name="Koch H."/>
            <person name="Salzberg S.L."/>
            <person name="Moran N.A."/>
        </authorList>
    </citation>
    <scope>NUCLEOTIDE SEQUENCE [LARGE SCALE GENOMIC DNA]</scope>
    <source>
        <strain evidence="2 3">Bimp</strain>
    </source>
</reference>
<dbReference type="PANTHER" id="PTHR35849">
    <property type="entry name" value="BLR2341 PROTEIN"/>
    <property type="match status" value="1"/>
</dbReference>
<dbReference type="InterPro" id="IPR036513">
    <property type="entry name" value="STAS_dom_sf"/>
</dbReference>
<dbReference type="SUPFAM" id="SSF52091">
    <property type="entry name" value="SpoIIaa-like"/>
    <property type="match status" value="1"/>
</dbReference>
<dbReference type="RefSeq" id="WP_024496660.1">
    <property type="nucleotide sequence ID" value="NZ_AWGA01000074.1"/>
</dbReference>
<evidence type="ECO:0000259" key="1">
    <source>
        <dbReference type="PROSITE" id="PS50801"/>
    </source>
</evidence>
<sequence length="89" mass="10248">MSLIYWQQQDDVLYLKGVLDRSTLNQIWQQDSTLFDTIANIDVTELTRVDSAGLALLVNYCLNFNLQLIGINAQLRTLIQLYNLEKVIT</sequence>
<organism evidence="2 3">
    <name type="scientific">Candidatus Schmidhempelia bombi str. Bimp</name>
    <dbReference type="NCBI Taxonomy" id="1387197"/>
    <lineage>
        <taxon>Bacteria</taxon>
        <taxon>Pseudomonadati</taxon>
        <taxon>Pseudomonadota</taxon>
        <taxon>Gammaproteobacteria</taxon>
        <taxon>Orbales</taxon>
        <taxon>Orbaceae</taxon>
        <taxon>Candidatus Schmidhempelia</taxon>
    </lineage>
</organism>
<keyword evidence="3" id="KW-1185">Reference proteome</keyword>
<accession>A0AB94IAU7</accession>
<evidence type="ECO:0000313" key="2">
    <source>
        <dbReference type="EMBL" id="TEA26528.1"/>
    </source>
</evidence>
<dbReference type="InterPro" id="IPR002645">
    <property type="entry name" value="STAS_dom"/>
</dbReference>
<gene>
    <name evidence="2" type="ORF">O970_08375</name>
</gene>
<name>A0AB94IAU7_9GAMM</name>
<protein>
    <submittedName>
        <fullName evidence="2">STAS domain-containing protein</fullName>
    </submittedName>
</protein>
<evidence type="ECO:0000313" key="3">
    <source>
        <dbReference type="Proteomes" id="UP000506160"/>
    </source>
</evidence>
<proteinExistence type="predicted"/>
<comment type="caution">
    <text evidence="2">The sequence shown here is derived from an EMBL/GenBank/DDBJ whole genome shotgun (WGS) entry which is preliminary data.</text>
</comment>
<dbReference type="Proteomes" id="UP000506160">
    <property type="component" value="Unassembled WGS sequence"/>
</dbReference>
<dbReference type="CDD" id="cd07043">
    <property type="entry name" value="STAS_anti-anti-sigma_factors"/>
    <property type="match status" value="1"/>
</dbReference>
<dbReference type="InterPro" id="IPR052746">
    <property type="entry name" value="MlaB_ABC_Transporter"/>
</dbReference>
<dbReference type="AlphaFoldDB" id="A0AB94IAU7"/>
<dbReference type="EMBL" id="AWGA01000074">
    <property type="protein sequence ID" value="TEA26528.1"/>
    <property type="molecule type" value="Genomic_DNA"/>
</dbReference>
<feature type="domain" description="STAS" evidence="1">
    <location>
        <begin position="12"/>
        <end position="89"/>
    </location>
</feature>
<dbReference type="Gene3D" id="3.30.750.24">
    <property type="entry name" value="STAS domain"/>
    <property type="match status" value="1"/>
</dbReference>
<dbReference type="PANTHER" id="PTHR35849:SF1">
    <property type="entry name" value="INTERMEMBRANE PHOSPHOLIPID TRANSPORT SYSTEM BINDING PROTEIN MLAB"/>
    <property type="match status" value="1"/>
</dbReference>